<protein>
    <submittedName>
        <fullName evidence="1">Uncharacterized protein</fullName>
    </submittedName>
</protein>
<dbReference type="Proteomes" id="UP001151760">
    <property type="component" value="Unassembled WGS sequence"/>
</dbReference>
<gene>
    <name evidence="1" type="ORF">Tco_0822042</name>
</gene>
<reference evidence="1" key="1">
    <citation type="journal article" date="2022" name="Int. J. Mol. Sci.">
        <title>Draft Genome of Tanacetum Coccineum: Genomic Comparison of Closely Related Tanacetum-Family Plants.</title>
        <authorList>
            <person name="Yamashiro T."/>
            <person name="Shiraishi A."/>
            <person name="Nakayama K."/>
            <person name="Satake H."/>
        </authorList>
    </citation>
    <scope>NUCLEOTIDE SEQUENCE</scope>
</reference>
<accession>A0ABQ5AI97</accession>
<organism evidence="1 2">
    <name type="scientific">Tanacetum coccineum</name>
    <dbReference type="NCBI Taxonomy" id="301880"/>
    <lineage>
        <taxon>Eukaryota</taxon>
        <taxon>Viridiplantae</taxon>
        <taxon>Streptophyta</taxon>
        <taxon>Embryophyta</taxon>
        <taxon>Tracheophyta</taxon>
        <taxon>Spermatophyta</taxon>
        <taxon>Magnoliopsida</taxon>
        <taxon>eudicotyledons</taxon>
        <taxon>Gunneridae</taxon>
        <taxon>Pentapetalae</taxon>
        <taxon>asterids</taxon>
        <taxon>campanulids</taxon>
        <taxon>Asterales</taxon>
        <taxon>Asteraceae</taxon>
        <taxon>Asteroideae</taxon>
        <taxon>Anthemideae</taxon>
        <taxon>Anthemidinae</taxon>
        <taxon>Tanacetum</taxon>
    </lineage>
</organism>
<reference evidence="1" key="2">
    <citation type="submission" date="2022-01" db="EMBL/GenBank/DDBJ databases">
        <authorList>
            <person name="Yamashiro T."/>
            <person name="Shiraishi A."/>
            <person name="Satake H."/>
            <person name="Nakayama K."/>
        </authorList>
    </citation>
    <scope>NUCLEOTIDE SEQUENCE</scope>
</reference>
<proteinExistence type="predicted"/>
<evidence type="ECO:0000313" key="2">
    <source>
        <dbReference type="Proteomes" id="UP001151760"/>
    </source>
</evidence>
<name>A0ABQ5AI97_9ASTR</name>
<comment type="caution">
    <text evidence="1">The sequence shown here is derived from an EMBL/GenBank/DDBJ whole genome shotgun (WGS) entry which is preliminary data.</text>
</comment>
<dbReference type="EMBL" id="BQNB010012229">
    <property type="protein sequence ID" value="GJT00873.1"/>
    <property type="molecule type" value="Genomic_DNA"/>
</dbReference>
<keyword evidence="2" id="KW-1185">Reference proteome</keyword>
<sequence length="491" mass="55008">MDQDSVHMVAESKVPMLKPGEYELWRMRMEQYIQMIDYSLWEVIENGNAPPITKVVEGVETTTAEEKAQRRLELKARSTLLMGISNEHQLKFNSIKDAKSLLQAVEKRFGGNTATKKTQRNLLKNKPKIDTLSLDDLYNNLKIYEPEVKGTSSSSTNTQNVAFVSSNSTNSTNGAVNTAHGATTASTQATAVNSTTIDNLSDAVICAFFASQPNSPQLDNEDLQQINPDDLEEMDLRWQMAMLTMRARRFLKNTRRKFSVNGLQENKNRENTRRLCSGEQILLALGGFFGGFFLCVPGYNWSDQAEEGPTNFALMAYSSTSSNSEVSTDSNCSSSCLENIKILKEQNEQLLKDLRTSKLNAIAYKTGLESIEARLLVYNKNESIYEEDIKIVDKYKTSLGYNVVPPYYTGSFMPPKPDLSFIGLEEFISEPIVIKPIVENSEAKASEAKPKAVRKNNGALIIEDWVSDNKEDDVPQAKIEKKTFKPSFAKI</sequence>
<evidence type="ECO:0000313" key="1">
    <source>
        <dbReference type="EMBL" id="GJT00873.1"/>
    </source>
</evidence>